<keyword evidence="2" id="KW-1185">Reference proteome</keyword>
<gene>
    <name evidence="1" type="ORF">ACG0Z6_10165</name>
</gene>
<dbReference type="NCBIfam" id="TIGR03790">
    <property type="entry name" value="TIGR03790 family protein"/>
    <property type="match status" value="1"/>
</dbReference>
<dbReference type="EMBL" id="JBIGHZ010000003">
    <property type="protein sequence ID" value="MFG6448601.1"/>
    <property type="molecule type" value="Genomic_DNA"/>
</dbReference>
<dbReference type="InterPro" id="IPR022265">
    <property type="entry name" value="CHP03790"/>
</dbReference>
<comment type="caution">
    <text evidence="1">The sequence shown here is derived from an EMBL/GenBank/DDBJ whole genome shotgun (WGS) entry which is preliminary data.</text>
</comment>
<evidence type="ECO:0000313" key="1">
    <source>
        <dbReference type="EMBL" id="MFG6448601.1"/>
    </source>
</evidence>
<dbReference type="RefSeq" id="WP_394460977.1">
    <property type="nucleotide sequence ID" value="NZ_JBIGHZ010000003.1"/>
</dbReference>
<name>A0ABW7FW96_9BURK</name>
<sequence>MQLSLQLPAAGLKSQDLALIVAEGDPLSEAVAAEYQAQRGVPDSNIIRVKIATNKHEIGADAFAAIKARIDAQMPANVQASLITWSAPSRVKGARCAMGITSAMAWGYDANACMENDWCIDTRRSDYFATEVRRPFDELGWRPAMLLGARTIEEAKTLIARGVAADGSLPTGTAYLVATDDTERNTRYPDYAGLPSAWAGRLNVVQVNNMNGKASNQLSGRQDVLVHITGIPFVTALKENRYLPGAIGDNLTSYGGLLPSANGQTSVWEWLDAGLTATYGTVEEPCNFPGKFAHAPTLLDQYYRGASLIEAYWKSVKNPGQGLFVGEPLARPWPDQPKLEVVGYQYRLSARSLIPGRKYALEYAITDSWIELGAVQPSRSGQQSWTLPLAPAAATKLRWRGPCTQDPTQTCTLASSQ</sequence>
<reference evidence="1 2" key="1">
    <citation type="submission" date="2024-08" db="EMBL/GenBank/DDBJ databases">
        <authorList>
            <person name="Lu H."/>
        </authorList>
    </citation>
    <scope>NUCLEOTIDE SEQUENCE [LARGE SCALE GENOMIC DNA]</scope>
    <source>
        <strain evidence="1 2">BYS180W</strain>
    </source>
</reference>
<protein>
    <submittedName>
        <fullName evidence="1">TIGR03790 family protein</fullName>
    </submittedName>
</protein>
<dbReference type="Proteomes" id="UP001606099">
    <property type="component" value="Unassembled WGS sequence"/>
</dbReference>
<organism evidence="1 2">
    <name type="scientific">Roseateles rivi</name>
    <dbReference type="NCBI Taxonomy" id="3299028"/>
    <lineage>
        <taxon>Bacteria</taxon>
        <taxon>Pseudomonadati</taxon>
        <taxon>Pseudomonadota</taxon>
        <taxon>Betaproteobacteria</taxon>
        <taxon>Burkholderiales</taxon>
        <taxon>Sphaerotilaceae</taxon>
        <taxon>Roseateles</taxon>
    </lineage>
</organism>
<proteinExistence type="predicted"/>
<accession>A0ABW7FW96</accession>
<evidence type="ECO:0000313" key="2">
    <source>
        <dbReference type="Proteomes" id="UP001606099"/>
    </source>
</evidence>